<dbReference type="InterPro" id="IPR016181">
    <property type="entry name" value="Acyl_CoA_acyltransferase"/>
</dbReference>
<dbReference type="Pfam" id="PF00583">
    <property type="entry name" value="Acetyltransf_1"/>
    <property type="match status" value="1"/>
</dbReference>
<evidence type="ECO:0000313" key="2">
    <source>
        <dbReference type="EMBL" id="GMA19662.1"/>
    </source>
</evidence>
<evidence type="ECO:0000313" key="3">
    <source>
        <dbReference type="Proteomes" id="UP001157109"/>
    </source>
</evidence>
<feature type="domain" description="N-acetyltransferase" evidence="1">
    <location>
        <begin position="22"/>
        <end position="190"/>
    </location>
</feature>
<dbReference type="InterPro" id="IPR000182">
    <property type="entry name" value="GNAT_dom"/>
</dbReference>
<organism evidence="2 3">
    <name type="scientific">Arsenicicoccus piscis</name>
    <dbReference type="NCBI Taxonomy" id="673954"/>
    <lineage>
        <taxon>Bacteria</taxon>
        <taxon>Bacillati</taxon>
        <taxon>Actinomycetota</taxon>
        <taxon>Actinomycetes</taxon>
        <taxon>Micrococcales</taxon>
        <taxon>Intrasporangiaceae</taxon>
        <taxon>Arsenicicoccus</taxon>
    </lineage>
</organism>
<evidence type="ECO:0000259" key="1">
    <source>
        <dbReference type="PROSITE" id="PS51186"/>
    </source>
</evidence>
<keyword evidence="3" id="KW-1185">Reference proteome</keyword>
<dbReference type="Proteomes" id="UP001157109">
    <property type="component" value="Unassembled WGS sequence"/>
</dbReference>
<protein>
    <submittedName>
        <fullName evidence="2">N-acetyltransferase</fullName>
    </submittedName>
</protein>
<dbReference type="PROSITE" id="PS51186">
    <property type="entry name" value="GNAT"/>
    <property type="match status" value="1"/>
</dbReference>
<reference evidence="3" key="1">
    <citation type="journal article" date="2019" name="Int. J. Syst. Evol. Microbiol.">
        <title>The Global Catalogue of Microorganisms (GCM) 10K type strain sequencing project: providing services to taxonomists for standard genome sequencing and annotation.</title>
        <authorList>
            <consortium name="The Broad Institute Genomics Platform"/>
            <consortium name="The Broad Institute Genome Sequencing Center for Infectious Disease"/>
            <person name="Wu L."/>
            <person name="Ma J."/>
        </authorList>
    </citation>
    <scope>NUCLEOTIDE SEQUENCE [LARGE SCALE GENOMIC DNA]</scope>
    <source>
        <strain evidence="3">NBRC 105830</strain>
    </source>
</reference>
<sequence>MRPPLSADDVRIVPATADRAEDACAAVSPGCWCIIPRFPPRLQPDGREAKFRELLAGDVPPGLIAYIDGEVAGWLGLGPLDLLPTVRDSKRLTQVDDAPAWTIVCFRIQRKHQGRGLARLLLRAAVDYVRATGAPIIQAYPADTSDGRMNSTAAYVGTTSLFESEGFERITETVSTAGGHARWLMRLALG</sequence>
<name>A0ABQ6HMW6_9MICO</name>
<dbReference type="Gene3D" id="3.40.630.30">
    <property type="match status" value="1"/>
</dbReference>
<proteinExistence type="predicted"/>
<dbReference type="CDD" id="cd04301">
    <property type="entry name" value="NAT_SF"/>
    <property type="match status" value="1"/>
</dbReference>
<dbReference type="RefSeq" id="WP_241445324.1">
    <property type="nucleotide sequence ID" value="NZ_BSUJ01000001.1"/>
</dbReference>
<accession>A0ABQ6HMW6</accession>
<dbReference type="SUPFAM" id="SSF55729">
    <property type="entry name" value="Acyl-CoA N-acyltransferases (Nat)"/>
    <property type="match status" value="1"/>
</dbReference>
<gene>
    <name evidence="2" type="ORF">GCM10025862_16830</name>
</gene>
<comment type="caution">
    <text evidence="2">The sequence shown here is derived from an EMBL/GenBank/DDBJ whole genome shotgun (WGS) entry which is preliminary data.</text>
</comment>
<dbReference type="EMBL" id="BSUJ01000001">
    <property type="protein sequence ID" value="GMA19662.1"/>
    <property type="molecule type" value="Genomic_DNA"/>
</dbReference>